<reference evidence="2 3" key="1">
    <citation type="submission" date="2014-03" db="EMBL/GenBank/DDBJ databases">
        <title>Genome sequence of Sphingobium yanoikuyae B1.</title>
        <authorList>
            <person name="Gan H.M."/>
            <person name="Gan H.Y."/>
            <person name="Savka M.A."/>
        </authorList>
    </citation>
    <scope>NUCLEOTIDE SEQUENCE [LARGE SCALE GENOMIC DNA]</scope>
    <source>
        <strain evidence="2 3">B1</strain>
    </source>
</reference>
<evidence type="ECO:0000313" key="2">
    <source>
        <dbReference type="EMBL" id="KEZ17161.1"/>
    </source>
</evidence>
<evidence type="ECO:0000256" key="1">
    <source>
        <dbReference type="SAM" id="MobiDB-lite"/>
    </source>
</evidence>
<evidence type="ECO:0000313" key="3">
    <source>
        <dbReference type="Proteomes" id="UP000028534"/>
    </source>
</evidence>
<comment type="caution">
    <text evidence="2">The sequence shown here is derived from an EMBL/GenBank/DDBJ whole genome shotgun (WGS) entry which is preliminary data.</text>
</comment>
<organism evidence="2 3">
    <name type="scientific">Sphingobium yanoikuyae</name>
    <name type="common">Sphingomonas yanoikuyae</name>
    <dbReference type="NCBI Taxonomy" id="13690"/>
    <lineage>
        <taxon>Bacteria</taxon>
        <taxon>Pseudomonadati</taxon>
        <taxon>Pseudomonadota</taxon>
        <taxon>Alphaproteobacteria</taxon>
        <taxon>Sphingomonadales</taxon>
        <taxon>Sphingomonadaceae</taxon>
        <taxon>Sphingobium</taxon>
    </lineage>
</organism>
<proteinExistence type="predicted"/>
<dbReference type="AlphaFoldDB" id="A0A084EGR9"/>
<accession>A0A084EGR9</accession>
<dbReference type="PATRIC" id="fig|13690.10.peg.3747"/>
<sequence length="92" mass="10515">MHEPDDPCFAEEFLGKIMPALIRMGDIRESSILKLADQCDTEAHHCPYVDEGERLEQMATILRSWVIDASGPPPSDWHAEQRRKTLRIVTPD</sequence>
<dbReference type="EMBL" id="JGVR01000024">
    <property type="protein sequence ID" value="KEZ17161.1"/>
    <property type="molecule type" value="Genomic_DNA"/>
</dbReference>
<dbReference type="RefSeq" id="WP_155276453.1">
    <property type="nucleotide sequence ID" value="NZ_JGVR01000024.1"/>
</dbReference>
<feature type="region of interest" description="Disordered" evidence="1">
    <location>
        <begin position="71"/>
        <end position="92"/>
    </location>
</feature>
<protein>
    <submittedName>
        <fullName evidence="2">Uncharacterized protein</fullName>
    </submittedName>
</protein>
<dbReference type="Proteomes" id="UP000028534">
    <property type="component" value="Unassembled WGS sequence"/>
</dbReference>
<name>A0A084EGR9_SPHYA</name>
<gene>
    <name evidence="2" type="ORF">CP98_03659</name>
</gene>